<reference evidence="2" key="1">
    <citation type="journal article" date="2014" name="Int. J. Syst. Evol. Microbiol.">
        <title>Complete genome sequence of Corynebacterium casei LMG S-19264T (=DSM 44701T), isolated from a smear-ripened cheese.</title>
        <authorList>
            <consortium name="US DOE Joint Genome Institute (JGI-PGF)"/>
            <person name="Walter F."/>
            <person name="Albersmeier A."/>
            <person name="Kalinowski J."/>
            <person name="Ruckert C."/>
        </authorList>
    </citation>
    <scope>NUCLEOTIDE SEQUENCE</scope>
    <source>
        <strain evidence="2">JCM 4633</strain>
    </source>
</reference>
<dbReference type="Proteomes" id="UP000646244">
    <property type="component" value="Unassembled WGS sequence"/>
</dbReference>
<proteinExistence type="predicted"/>
<dbReference type="EMBL" id="BMVB01000001">
    <property type="protein sequence ID" value="GHC32258.1"/>
    <property type="molecule type" value="Genomic_DNA"/>
</dbReference>
<dbReference type="Gene3D" id="3.30.559.10">
    <property type="entry name" value="Chloramphenicol acetyltransferase-like domain"/>
    <property type="match status" value="1"/>
</dbReference>
<dbReference type="SUPFAM" id="SSF52777">
    <property type="entry name" value="CoA-dependent acyltransferases"/>
    <property type="match status" value="2"/>
</dbReference>
<evidence type="ECO:0000313" key="3">
    <source>
        <dbReference type="Proteomes" id="UP000646244"/>
    </source>
</evidence>
<gene>
    <name evidence="2" type="ORF">GCM10010507_00550</name>
</gene>
<dbReference type="Gene3D" id="3.30.559.30">
    <property type="entry name" value="Nonribosomal peptide synthetase, condensation domain"/>
    <property type="match status" value="1"/>
</dbReference>
<accession>A0A918WBY6</accession>
<evidence type="ECO:0000313" key="2">
    <source>
        <dbReference type="EMBL" id="GHC32258.1"/>
    </source>
</evidence>
<comment type="caution">
    <text evidence="2">The sequence shown here is derived from an EMBL/GenBank/DDBJ whole genome shotgun (WGS) entry which is preliminary data.</text>
</comment>
<dbReference type="InterPro" id="IPR023213">
    <property type="entry name" value="CAT-like_dom_sf"/>
</dbReference>
<sequence length="472" mass="50865">MRSLAASAPASPSWLATAFELPGEVRAAALEEALLRWIDRHESLRSRLVPEGARLRRDTLAPGAVRIRRSAAGLCLGHREAARRLEDLFDRETDPLDWPSYVFATVTHAGSTTLYVGADHANVDGYSILLVAYEIRALYAAAVRGTRADLGRVGSFLDFARSERAGAALVDTGHETILQWRDFVAENGGELPAFPASPSSKDALSAGKDALAGTGPSAGTHAPAGMHAPADAPGPVCAPQLGGLEWLLDAEQARAFDALCRRAGGNLFAGLLACLASACRASAGHSGHAGEFRTLVPFHTRSHARWVRSVGWYVGLAPVRFAVRAGDRFTELMTAAVRALDKARPMAAVPFARVAEVLGAPLEPRFMVSYMDMRLAPGARQWGEWGAAALRSRRTHPHEVYFWINRTFEGIYLSFRYPDTARGRAEVPPCIDEVRRAVTRVIGAEDVRDTRGARGALDGRDARDGREAAVCG</sequence>
<evidence type="ECO:0000256" key="1">
    <source>
        <dbReference type="SAM" id="MobiDB-lite"/>
    </source>
</evidence>
<dbReference type="AlphaFoldDB" id="A0A918WBY6"/>
<protein>
    <recommendedName>
        <fullName evidence="4">Condensation domain-containing protein</fullName>
    </recommendedName>
</protein>
<evidence type="ECO:0008006" key="4">
    <source>
        <dbReference type="Google" id="ProtNLM"/>
    </source>
</evidence>
<feature type="region of interest" description="Disordered" evidence="1">
    <location>
        <begin position="195"/>
        <end position="231"/>
    </location>
</feature>
<organism evidence="2 3">
    <name type="scientific">Streptomyces cinnamoneus</name>
    <name type="common">Streptoverticillium cinnamoneum</name>
    <dbReference type="NCBI Taxonomy" id="53446"/>
    <lineage>
        <taxon>Bacteria</taxon>
        <taxon>Bacillati</taxon>
        <taxon>Actinomycetota</taxon>
        <taxon>Actinomycetes</taxon>
        <taxon>Kitasatosporales</taxon>
        <taxon>Streptomycetaceae</taxon>
        <taxon>Streptomyces</taxon>
        <taxon>Streptomyces cinnamoneus group</taxon>
    </lineage>
</organism>
<reference evidence="2" key="2">
    <citation type="submission" date="2020-09" db="EMBL/GenBank/DDBJ databases">
        <authorList>
            <person name="Sun Q."/>
            <person name="Ohkuma M."/>
        </authorList>
    </citation>
    <scope>NUCLEOTIDE SEQUENCE</scope>
    <source>
        <strain evidence="2">JCM 4633</strain>
    </source>
</reference>
<name>A0A918WBY6_STRCJ</name>